<dbReference type="Pfam" id="PF07690">
    <property type="entry name" value="MFS_1"/>
    <property type="match status" value="1"/>
</dbReference>
<keyword evidence="2 5" id="KW-0812">Transmembrane</keyword>
<evidence type="ECO:0000313" key="7">
    <source>
        <dbReference type="EMBL" id="QTX03755.1"/>
    </source>
</evidence>
<dbReference type="PRINTS" id="PR01036">
    <property type="entry name" value="TCRTETB"/>
</dbReference>
<dbReference type="EMBL" id="CP071696">
    <property type="protein sequence ID" value="QTX03755.1"/>
    <property type="molecule type" value="Genomic_DNA"/>
</dbReference>
<evidence type="ECO:0000259" key="6">
    <source>
        <dbReference type="PROSITE" id="PS50850"/>
    </source>
</evidence>
<accession>A0A975IMR8</accession>
<feature type="domain" description="Major facilitator superfamily (MFS) profile" evidence="6">
    <location>
        <begin position="25"/>
        <end position="454"/>
    </location>
</feature>
<dbReference type="SUPFAM" id="SSF103473">
    <property type="entry name" value="MFS general substrate transporter"/>
    <property type="match status" value="1"/>
</dbReference>
<proteinExistence type="predicted"/>
<protein>
    <submittedName>
        <fullName evidence="7">MFS transporter</fullName>
    </submittedName>
</protein>
<dbReference type="InterPro" id="IPR036259">
    <property type="entry name" value="MFS_trans_sf"/>
</dbReference>
<feature type="transmembrane region" description="Helical" evidence="5">
    <location>
        <begin position="304"/>
        <end position="324"/>
    </location>
</feature>
<dbReference type="AlphaFoldDB" id="A0A975IMR8"/>
<dbReference type="PANTHER" id="PTHR23501:SF154">
    <property type="entry name" value="MULTIDRUG-EFFLUX TRANSPORTER RV1634-RELATED"/>
    <property type="match status" value="1"/>
</dbReference>
<feature type="transmembrane region" description="Helical" evidence="5">
    <location>
        <begin position="272"/>
        <end position="292"/>
    </location>
</feature>
<evidence type="ECO:0000256" key="4">
    <source>
        <dbReference type="ARBA" id="ARBA00023136"/>
    </source>
</evidence>
<feature type="transmembrane region" description="Helical" evidence="5">
    <location>
        <begin position="91"/>
        <end position="109"/>
    </location>
</feature>
<dbReference type="GO" id="GO:0022857">
    <property type="term" value="F:transmembrane transporter activity"/>
    <property type="evidence" value="ECO:0007669"/>
    <property type="project" value="InterPro"/>
</dbReference>
<dbReference type="PANTHER" id="PTHR23501">
    <property type="entry name" value="MAJOR FACILITATOR SUPERFAMILY"/>
    <property type="match status" value="1"/>
</dbReference>
<feature type="transmembrane region" description="Helical" evidence="5">
    <location>
        <begin position="176"/>
        <end position="195"/>
    </location>
</feature>
<feature type="transmembrane region" description="Helical" evidence="5">
    <location>
        <begin position="240"/>
        <end position="260"/>
    </location>
</feature>
<evidence type="ECO:0000256" key="5">
    <source>
        <dbReference type="SAM" id="Phobius"/>
    </source>
</evidence>
<dbReference type="InterPro" id="IPR020846">
    <property type="entry name" value="MFS_dom"/>
</dbReference>
<feature type="transmembrane region" description="Helical" evidence="5">
    <location>
        <begin position="148"/>
        <end position="170"/>
    </location>
</feature>
<feature type="transmembrane region" description="Helical" evidence="5">
    <location>
        <begin position="115"/>
        <end position="136"/>
    </location>
</feature>
<sequence length="461" mass="46605">MMTEDAGAPAATRPPGPLAPEVRWLSIGMCALVFLAAFEQLAVTTSMPLVARELGGESLYALAFAGPLAIGVVGTVVAGNWCDRAAVRAPLLVGVGLFVAGLLIAGLAVTMPMLVVGRLVHGIGGGAITVPLYVLVARAYAPAVRPRILAGFAAAWVVPALIGPAIAGIVADTIGWRWVFLGVILLVLPALAVVLPALRGRDAGPEAASAPWNARAIAWSAVAAVTVLALTLSAELPRPASFVVGGLAFAAVLAAIRPLLPAGVLTARRGMPSVVLLRLLIGGAFVGTEVYLPYLLTGHYRLDAAVAGIALTGSGLAWSAASWLQGRAGERLSNEAAFRIGTASLALAIVCSLATTVFAWPAWVAIVGWIFAGSGMGLMFPRTMVAVLADADPAAQGFVSSAVQVVDAVGPALALALTAAITAVVGHGGTTSIVLGFCLTLGIMLAAGALAWSGRTRPASH</sequence>
<dbReference type="Gene3D" id="1.20.1250.20">
    <property type="entry name" value="MFS general substrate transporter like domains"/>
    <property type="match status" value="1"/>
</dbReference>
<dbReference type="InterPro" id="IPR011701">
    <property type="entry name" value="MFS"/>
</dbReference>
<evidence type="ECO:0000256" key="3">
    <source>
        <dbReference type="ARBA" id="ARBA00022989"/>
    </source>
</evidence>
<keyword evidence="4 5" id="KW-0472">Membrane</keyword>
<feature type="transmembrane region" description="Helical" evidence="5">
    <location>
        <begin position="216"/>
        <end position="234"/>
    </location>
</feature>
<reference evidence="7" key="1">
    <citation type="submission" date="2021-03" db="EMBL/GenBank/DDBJ databases">
        <title>Agromyces archimandritus sp. nov., isolated from the cockroach Archimandrita tessellata.</title>
        <authorList>
            <person name="Guzman J."/>
            <person name="Ortuzar M."/>
            <person name="Poehlein A."/>
            <person name="Daniel R."/>
            <person name="Trujillo M."/>
            <person name="Vilcinskas A."/>
        </authorList>
    </citation>
    <scope>NUCLEOTIDE SEQUENCE</scope>
    <source>
        <strain evidence="7">G127AT</strain>
    </source>
</reference>
<name>A0A975IMR8_9MICO</name>
<dbReference type="Proteomes" id="UP000671914">
    <property type="component" value="Chromosome"/>
</dbReference>
<feature type="transmembrane region" description="Helical" evidence="5">
    <location>
        <begin position="401"/>
        <end position="426"/>
    </location>
</feature>
<organism evidence="7 8">
    <name type="scientific">Agromyces archimandritae</name>
    <dbReference type="NCBI Taxonomy" id="2781962"/>
    <lineage>
        <taxon>Bacteria</taxon>
        <taxon>Bacillati</taxon>
        <taxon>Actinomycetota</taxon>
        <taxon>Actinomycetes</taxon>
        <taxon>Micrococcales</taxon>
        <taxon>Microbacteriaceae</taxon>
        <taxon>Agromyces</taxon>
    </lineage>
</organism>
<evidence type="ECO:0000256" key="2">
    <source>
        <dbReference type="ARBA" id="ARBA00022692"/>
    </source>
</evidence>
<keyword evidence="3 5" id="KW-1133">Transmembrane helix</keyword>
<dbReference type="GO" id="GO:0005886">
    <property type="term" value="C:plasma membrane"/>
    <property type="evidence" value="ECO:0007669"/>
    <property type="project" value="UniProtKB-SubCell"/>
</dbReference>
<feature type="transmembrane region" description="Helical" evidence="5">
    <location>
        <begin position="336"/>
        <end position="360"/>
    </location>
</feature>
<dbReference type="PROSITE" id="PS50850">
    <property type="entry name" value="MFS"/>
    <property type="match status" value="1"/>
</dbReference>
<feature type="transmembrane region" description="Helical" evidence="5">
    <location>
        <begin position="21"/>
        <end position="38"/>
    </location>
</feature>
<gene>
    <name evidence="7" type="ORF">G127AT_10505</name>
</gene>
<feature type="transmembrane region" description="Helical" evidence="5">
    <location>
        <begin position="432"/>
        <end position="452"/>
    </location>
</feature>
<evidence type="ECO:0000313" key="8">
    <source>
        <dbReference type="Proteomes" id="UP000671914"/>
    </source>
</evidence>
<comment type="subcellular location">
    <subcellularLocation>
        <location evidence="1">Cell membrane</location>
        <topology evidence="1">Multi-pass membrane protein</topology>
    </subcellularLocation>
</comment>
<keyword evidence="8" id="KW-1185">Reference proteome</keyword>
<dbReference type="KEGG" id="aarc:G127AT_10505"/>
<evidence type="ECO:0000256" key="1">
    <source>
        <dbReference type="ARBA" id="ARBA00004651"/>
    </source>
</evidence>
<feature type="transmembrane region" description="Helical" evidence="5">
    <location>
        <begin position="58"/>
        <end position="79"/>
    </location>
</feature>